<keyword evidence="3" id="KW-1185">Reference proteome</keyword>
<keyword evidence="1" id="KW-0472">Membrane</keyword>
<feature type="transmembrane region" description="Helical" evidence="1">
    <location>
        <begin position="44"/>
        <end position="63"/>
    </location>
</feature>
<keyword evidence="1" id="KW-0812">Transmembrane</keyword>
<evidence type="ECO:0000313" key="2">
    <source>
        <dbReference type="EMBL" id="RMI37731.1"/>
    </source>
</evidence>
<feature type="transmembrane region" description="Helical" evidence="1">
    <location>
        <begin position="75"/>
        <end position="101"/>
    </location>
</feature>
<comment type="caution">
    <text evidence="2">The sequence shown here is derived from an EMBL/GenBank/DDBJ whole genome shotgun (WGS) entry which is preliminary data.</text>
</comment>
<accession>A0A3M2LJW6</accession>
<proteinExistence type="predicted"/>
<evidence type="ECO:0000256" key="1">
    <source>
        <dbReference type="SAM" id="Phobius"/>
    </source>
</evidence>
<protein>
    <recommendedName>
        <fullName evidence="4">Heavy metal translocating P-type ATPase</fullName>
    </recommendedName>
</protein>
<gene>
    <name evidence="2" type="ORF">EBO15_35035</name>
</gene>
<organism evidence="2 3">
    <name type="scientific">Actinomadura harenae</name>
    <dbReference type="NCBI Taxonomy" id="2483351"/>
    <lineage>
        <taxon>Bacteria</taxon>
        <taxon>Bacillati</taxon>
        <taxon>Actinomycetota</taxon>
        <taxon>Actinomycetes</taxon>
        <taxon>Streptosporangiales</taxon>
        <taxon>Thermomonosporaceae</taxon>
        <taxon>Actinomadura</taxon>
    </lineage>
</organism>
<sequence>MEAPQRSVSRRLWDLRYVALLVVTLSGLIAGGVCWWADARHAADVIWTVVTAIALVPAVWAVVQGLMRRGVGSDVIAVLAPAGTLATGEFLAGAVIAVMLTGDQAPHRHHRPQEEFWYFNNGMSP</sequence>
<name>A0A3M2LJW6_9ACTN</name>
<reference evidence="2 3" key="1">
    <citation type="submission" date="2018-10" db="EMBL/GenBank/DDBJ databases">
        <title>Isolation from soil.</title>
        <authorList>
            <person name="Hu J."/>
        </authorList>
    </citation>
    <scope>NUCLEOTIDE SEQUENCE [LARGE SCALE GENOMIC DNA]</scope>
    <source>
        <strain evidence="2 3">NEAU-Ht49</strain>
    </source>
</reference>
<keyword evidence="1" id="KW-1133">Transmembrane helix</keyword>
<evidence type="ECO:0000313" key="3">
    <source>
        <dbReference type="Proteomes" id="UP000282674"/>
    </source>
</evidence>
<feature type="transmembrane region" description="Helical" evidence="1">
    <location>
        <begin position="17"/>
        <end position="37"/>
    </location>
</feature>
<evidence type="ECO:0008006" key="4">
    <source>
        <dbReference type="Google" id="ProtNLM"/>
    </source>
</evidence>
<dbReference type="Proteomes" id="UP000282674">
    <property type="component" value="Unassembled WGS sequence"/>
</dbReference>
<dbReference type="EMBL" id="RFFG01000100">
    <property type="protein sequence ID" value="RMI37731.1"/>
    <property type="molecule type" value="Genomic_DNA"/>
</dbReference>
<dbReference type="RefSeq" id="WP_122198770.1">
    <property type="nucleotide sequence ID" value="NZ_JBHSKC010000015.1"/>
</dbReference>
<dbReference type="AlphaFoldDB" id="A0A3M2LJW6"/>